<organism evidence="1 2">
    <name type="scientific">Rhizobium mongolense</name>
    <dbReference type="NCBI Taxonomy" id="57676"/>
    <lineage>
        <taxon>Bacteria</taxon>
        <taxon>Pseudomonadati</taxon>
        <taxon>Pseudomonadota</taxon>
        <taxon>Alphaproteobacteria</taxon>
        <taxon>Hyphomicrobiales</taxon>
        <taxon>Rhizobiaceae</taxon>
        <taxon>Rhizobium/Agrobacterium group</taxon>
        <taxon>Rhizobium</taxon>
    </lineage>
</organism>
<evidence type="ECO:0008006" key="3">
    <source>
        <dbReference type="Google" id="ProtNLM"/>
    </source>
</evidence>
<dbReference type="AlphaFoldDB" id="A0A7W6WGF3"/>
<comment type="caution">
    <text evidence="1">The sequence shown here is derived from an EMBL/GenBank/DDBJ whole genome shotgun (WGS) entry which is preliminary data.</text>
</comment>
<reference evidence="1 2" key="1">
    <citation type="submission" date="2020-08" db="EMBL/GenBank/DDBJ databases">
        <title>Genomic Encyclopedia of Type Strains, Phase IV (KMG-V): Genome sequencing to study the core and pangenomes of soil and plant-associated prokaryotes.</title>
        <authorList>
            <person name="Whitman W."/>
        </authorList>
    </citation>
    <scope>NUCLEOTIDE SEQUENCE [LARGE SCALE GENOMIC DNA]</scope>
    <source>
        <strain evidence="1 2">SEMIA 402</strain>
    </source>
</reference>
<dbReference type="SUPFAM" id="SSF53448">
    <property type="entry name" value="Nucleotide-diphospho-sugar transferases"/>
    <property type="match status" value="1"/>
</dbReference>
<gene>
    <name evidence="1" type="ORF">GGE12_004506</name>
</gene>
<protein>
    <recommendedName>
        <fullName evidence="3">Glycosyl transferase</fullName>
    </recommendedName>
</protein>
<evidence type="ECO:0000313" key="2">
    <source>
        <dbReference type="Proteomes" id="UP000533641"/>
    </source>
</evidence>
<dbReference type="InterPro" id="IPR029044">
    <property type="entry name" value="Nucleotide-diphossugar_trans"/>
</dbReference>
<evidence type="ECO:0000313" key="1">
    <source>
        <dbReference type="EMBL" id="MBB4276709.1"/>
    </source>
</evidence>
<name>A0A7W6WGF3_9HYPH</name>
<accession>A0A7W6WGF3</accession>
<sequence length="286" mass="32834">MAEQMAVSETLPAAGTTKQVICINWGTKFGPPYINRLYAMVARNITPPFTFTCFTDKRDGIRPEVLCEDLPPLDVLKMPEKSPGIWNKARLWGGTLGSLSGPVLFLDLDLVVVASLDPFFEVGSADDVVMARNQTTPFEKLGQTSLFRFPVGKLAPLQEKFKAAPQVIADQYRFEQRFVTKNVPDGPKFFPREWVLHFRQDCRRAWPLNYFLAPRLPRSAKVVIFPRGLRPEQAIEGKYHERGADNLFGHLMASFNKSKRQKRDSFFAHLRHFIRPTRWVADHWRE</sequence>
<proteinExistence type="predicted"/>
<dbReference type="Proteomes" id="UP000533641">
    <property type="component" value="Unassembled WGS sequence"/>
</dbReference>
<dbReference type="EMBL" id="JACIGM010000010">
    <property type="protein sequence ID" value="MBB4276709.1"/>
    <property type="molecule type" value="Genomic_DNA"/>
</dbReference>
<dbReference type="RefSeq" id="WP_246778624.1">
    <property type="nucleotide sequence ID" value="NZ_JACIGM010000010.1"/>
</dbReference>